<evidence type="ECO:0000313" key="2">
    <source>
        <dbReference type="Proteomes" id="UP000257750"/>
    </source>
</evidence>
<dbReference type="Proteomes" id="UP000257750">
    <property type="component" value="Segment"/>
</dbReference>
<dbReference type="RefSeq" id="YP_010083098.1">
    <property type="nucleotide sequence ID" value="NC_055037.1"/>
</dbReference>
<protein>
    <submittedName>
        <fullName evidence="1">Uncharacterized protein</fullName>
    </submittedName>
</protein>
<name>E3W8G9_9CAUD</name>
<organism evidence="1 2">
    <name type="scientific">Leuconostoc phage phiMH1</name>
    <dbReference type="NCBI Taxonomy" id="912321"/>
    <lineage>
        <taxon>Viruses</taxon>
        <taxon>Duplodnaviria</taxon>
        <taxon>Heunggongvirae</taxon>
        <taxon>Uroviricota</taxon>
        <taxon>Caudoviricetes</taxon>
        <taxon>Seongbukvirus</taxon>
        <taxon>Seongbukvirus MH1</taxon>
    </lineage>
</organism>
<dbReference type="GeneID" id="65072108"/>
<reference evidence="1 2" key="1">
    <citation type="journal article" date="2010" name="Arch. Virol.">
        <title>Complete genome sequence of ?MH1, a Leuconostoc temperate phage.</title>
        <authorList>
            <person name="Jang S.H."/>
            <person name="Hwang M.H."/>
            <person name="Chang H.I."/>
        </authorList>
    </citation>
    <scope>NUCLEOTIDE SEQUENCE [LARGE SCALE GENOMIC DNA]</scope>
</reference>
<evidence type="ECO:0000313" key="1">
    <source>
        <dbReference type="EMBL" id="ADP69236.1"/>
    </source>
</evidence>
<proteinExistence type="predicted"/>
<keyword evidence="2" id="KW-1185">Reference proteome</keyword>
<accession>E3W8G9</accession>
<dbReference type="EMBL" id="HM596271">
    <property type="protein sequence ID" value="ADP69236.1"/>
    <property type="molecule type" value="Genomic_DNA"/>
</dbReference>
<dbReference type="KEGG" id="vg:65072108"/>
<sequence length="44" mass="4657">MLPLNFSDDSDHDVSEDKGVVAVNFPDVVGVPIFQPAKSGLNSV</sequence>